<evidence type="ECO:0000256" key="12">
    <source>
        <dbReference type="ARBA" id="ARBA00046147"/>
    </source>
</evidence>
<evidence type="ECO:0000256" key="1">
    <source>
        <dbReference type="ARBA" id="ARBA00004141"/>
    </source>
</evidence>
<evidence type="ECO:0000256" key="5">
    <source>
        <dbReference type="ARBA" id="ARBA00022692"/>
    </source>
</evidence>
<dbReference type="Pfam" id="PF07687">
    <property type="entry name" value="M20_dimer"/>
    <property type="match status" value="1"/>
</dbReference>
<dbReference type="CDD" id="cd05674">
    <property type="entry name" value="M20_yscS"/>
    <property type="match status" value="1"/>
</dbReference>
<evidence type="ECO:0000256" key="3">
    <source>
        <dbReference type="ARBA" id="ARBA00006247"/>
    </source>
</evidence>
<feature type="transmembrane region" description="Helical" evidence="31">
    <location>
        <begin position="108"/>
        <end position="135"/>
    </location>
</feature>
<dbReference type="GO" id="GO:0006629">
    <property type="term" value="P:lipid metabolic process"/>
    <property type="evidence" value="ECO:0007669"/>
    <property type="project" value="UniProtKB-ARBA"/>
</dbReference>
<comment type="catalytic activity">
    <reaction evidence="18">
        <text>N-hexadecanoyl-L-phenylalanine + H2O = hexadecanoate + L-phenylalanine</text>
        <dbReference type="Rhea" id="RHEA:64124"/>
        <dbReference type="ChEBI" id="CHEBI:7896"/>
        <dbReference type="ChEBI" id="CHEBI:15377"/>
        <dbReference type="ChEBI" id="CHEBI:58095"/>
        <dbReference type="ChEBI" id="CHEBI:149699"/>
    </reaction>
    <physiologicalReaction direction="left-to-right" evidence="18">
        <dbReference type="Rhea" id="RHEA:64125"/>
    </physiologicalReaction>
</comment>
<comment type="catalytic activity">
    <reaction evidence="24">
        <text>N-(9Z-octadecenoyl)-L-glutamine + H2O = L-glutamine + (9Z)-octadecenoate</text>
        <dbReference type="Rhea" id="RHEA:51356"/>
        <dbReference type="ChEBI" id="CHEBI:15377"/>
        <dbReference type="ChEBI" id="CHEBI:30823"/>
        <dbReference type="ChEBI" id="CHEBI:58359"/>
        <dbReference type="ChEBI" id="CHEBI:134033"/>
    </reaction>
    <physiologicalReaction direction="left-to-right" evidence="24">
        <dbReference type="Rhea" id="RHEA:51357"/>
    </physiologicalReaction>
</comment>
<evidence type="ECO:0000256" key="30">
    <source>
        <dbReference type="ARBA" id="ARBA00049457"/>
    </source>
</evidence>
<comment type="catalytic activity">
    <reaction evidence="13">
        <text>(9Z)-octadecenoate + glycine = N-(9Z-octadecenoyl)glycine + H2O</text>
        <dbReference type="Rhea" id="RHEA:51316"/>
        <dbReference type="ChEBI" id="CHEBI:15377"/>
        <dbReference type="ChEBI" id="CHEBI:30823"/>
        <dbReference type="ChEBI" id="CHEBI:57305"/>
        <dbReference type="ChEBI" id="CHEBI:133992"/>
    </reaction>
    <physiologicalReaction direction="right-to-left" evidence="13">
        <dbReference type="Rhea" id="RHEA:51318"/>
    </physiologicalReaction>
</comment>
<dbReference type="GO" id="GO:0016020">
    <property type="term" value="C:membrane"/>
    <property type="evidence" value="ECO:0007669"/>
    <property type="project" value="UniProtKB-SubCell"/>
</dbReference>
<proteinExistence type="inferred from homology"/>
<comment type="catalytic activity">
    <reaction evidence="23">
        <text>N-(9Z-octadecenoyl)-L-serine + H2O = L-serine + (9Z)-octadecenoate</text>
        <dbReference type="Rhea" id="RHEA:51352"/>
        <dbReference type="ChEBI" id="CHEBI:15377"/>
        <dbReference type="ChEBI" id="CHEBI:30823"/>
        <dbReference type="ChEBI" id="CHEBI:33384"/>
        <dbReference type="ChEBI" id="CHEBI:134031"/>
    </reaction>
    <physiologicalReaction direction="left-to-right" evidence="23">
        <dbReference type="Rhea" id="RHEA:51353"/>
    </physiologicalReaction>
</comment>
<dbReference type="Proteomes" id="UP001474421">
    <property type="component" value="Unassembled WGS sequence"/>
</dbReference>
<feature type="transmembrane region" description="Helical" evidence="31">
    <location>
        <begin position="400"/>
        <end position="431"/>
    </location>
</feature>
<dbReference type="GO" id="GO:0046872">
    <property type="term" value="F:metal ion binding"/>
    <property type="evidence" value="ECO:0007669"/>
    <property type="project" value="UniProtKB-KW"/>
</dbReference>
<evidence type="ECO:0000256" key="4">
    <source>
        <dbReference type="ARBA" id="ARBA00022670"/>
    </source>
</evidence>
<feature type="transmembrane region" description="Helical" evidence="31">
    <location>
        <begin position="75"/>
        <end position="96"/>
    </location>
</feature>
<protein>
    <submittedName>
        <fullName evidence="33">Solute carrier family 26 member 9</fullName>
    </submittedName>
</protein>
<dbReference type="GO" id="GO:0006520">
    <property type="term" value="P:amino acid metabolic process"/>
    <property type="evidence" value="ECO:0007669"/>
    <property type="project" value="UniProtKB-ARBA"/>
</dbReference>
<dbReference type="Pfam" id="PF01740">
    <property type="entry name" value="STAS"/>
    <property type="match status" value="1"/>
</dbReference>
<evidence type="ECO:0000256" key="13">
    <source>
        <dbReference type="ARBA" id="ARBA00047450"/>
    </source>
</evidence>
<dbReference type="Gene3D" id="3.30.70.360">
    <property type="match status" value="1"/>
</dbReference>
<evidence type="ECO:0000256" key="31">
    <source>
        <dbReference type="SAM" id="Phobius"/>
    </source>
</evidence>
<evidence type="ECO:0000256" key="29">
    <source>
        <dbReference type="ARBA" id="ARBA00049100"/>
    </source>
</evidence>
<dbReference type="SUPFAM" id="SSF52091">
    <property type="entry name" value="SpoIIaa-like"/>
    <property type="match status" value="1"/>
</dbReference>
<feature type="transmembrane region" description="Helical" evidence="31">
    <location>
        <begin position="206"/>
        <end position="224"/>
    </location>
</feature>
<comment type="catalytic activity">
    <reaction evidence="14">
        <text>N-(4Z,7Z,10Z,13Z,16Z,19Z-docosahexaenoyl)-L-phenylalanine + H2O = (4Z,7Z,10Z,13Z,16Z,19Z)-docosahexaenoate + L-phenylalanine</text>
        <dbReference type="Rhea" id="RHEA:64132"/>
        <dbReference type="ChEBI" id="CHEBI:15377"/>
        <dbReference type="ChEBI" id="CHEBI:58095"/>
        <dbReference type="ChEBI" id="CHEBI:77016"/>
        <dbReference type="ChEBI" id="CHEBI:149701"/>
    </reaction>
    <physiologicalReaction direction="left-to-right" evidence="14">
        <dbReference type="Rhea" id="RHEA:64133"/>
    </physiologicalReaction>
</comment>
<feature type="transmembrane region" description="Helical" evidence="31">
    <location>
        <begin position="253"/>
        <end position="272"/>
    </location>
</feature>
<dbReference type="GO" id="GO:1990845">
    <property type="term" value="P:adaptive thermogenesis"/>
    <property type="evidence" value="ECO:0007669"/>
    <property type="project" value="UniProtKB-ARBA"/>
</dbReference>
<dbReference type="FunFam" id="1.10.150.900:FF:000003">
    <property type="entry name" value="N-fatty-acyl-amino acid synthase/hydrolase PM20D1"/>
    <property type="match status" value="1"/>
</dbReference>
<dbReference type="Gene3D" id="3.40.630.10">
    <property type="entry name" value="Zn peptidases"/>
    <property type="match status" value="1"/>
</dbReference>
<dbReference type="EMBL" id="JAOTOJ010000003">
    <property type="protein sequence ID" value="KAK9404530.1"/>
    <property type="molecule type" value="Genomic_DNA"/>
</dbReference>
<evidence type="ECO:0000313" key="34">
    <source>
        <dbReference type="Proteomes" id="UP001474421"/>
    </source>
</evidence>
<dbReference type="GO" id="GO:0005576">
    <property type="term" value="C:extracellular region"/>
    <property type="evidence" value="ECO:0007669"/>
    <property type="project" value="UniProtKB-ARBA"/>
</dbReference>
<dbReference type="InterPro" id="IPR011650">
    <property type="entry name" value="Peptidase_M20_dimer"/>
</dbReference>
<keyword evidence="8" id="KW-0862">Zinc</keyword>
<evidence type="ECO:0000256" key="25">
    <source>
        <dbReference type="ARBA" id="ARBA00048822"/>
    </source>
</evidence>
<dbReference type="Pfam" id="PF01546">
    <property type="entry name" value="Peptidase_M20"/>
    <property type="match status" value="1"/>
</dbReference>
<dbReference type="PANTHER" id="PTHR45962:SF1">
    <property type="entry name" value="N-FATTY-ACYL-AMINO ACID SYNTHASE_HYDROLASE PM20D1"/>
    <property type="match status" value="1"/>
</dbReference>
<name>A0AAW1BR76_CROAD</name>
<dbReference type="InterPro" id="IPR047177">
    <property type="entry name" value="Pept_M20A"/>
</dbReference>
<comment type="catalytic activity">
    <reaction evidence="28">
        <text>L-phenylalanine + (9Z)-octadecenoate = N-(9Z-octadecenoyl)-L-phenylalanine + H2O</text>
        <dbReference type="Rhea" id="RHEA:51300"/>
        <dbReference type="ChEBI" id="CHEBI:15377"/>
        <dbReference type="ChEBI" id="CHEBI:30823"/>
        <dbReference type="ChEBI" id="CHEBI:58095"/>
        <dbReference type="ChEBI" id="CHEBI:134020"/>
    </reaction>
    <physiologicalReaction direction="left-to-right" evidence="28">
        <dbReference type="Rhea" id="RHEA:51301"/>
    </physiologicalReaction>
    <physiologicalReaction direction="right-to-left" evidence="28">
        <dbReference type="Rhea" id="RHEA:51302"/>
    </physiologicalReaction>
</comment>
<evidence type="ECO:0000256" key="20">
    <source>
        <dbReference type="ARBA" id="ARBA00048380"/>
    </source>
</evidence>
<evidence type="ECO:0000256" key="26">
    <source>
        <dbReference type="ARBA" id="ARBA00048827"/>
    </source>
</evidence>
<comment type="subcellular location">
    <subcellularLocation>
        <location evidence="1">Membrane</location>
        <topology evidence="1">Multi-pass membrane protein</topology>
    </subcellularLocation>
</comment>
<evidence type="ECO:0000256" key="8">
    <source>
        <dbReference type="ARBA" id="ARBA00022833"/>
    </source>
</evidence>
<evidence type="ECO:0000256" key="9">
    <source>
        <dbReference type="ARBA" id="ARBA00022989"/>
    </source>
</evidence>
<comment type="pathway">
    <text evidence="2">Lipid metabolism; fatty acid metabolism.</text>
</comment>
<feature type="transmembrane region" description="Helical" evidence="31">
    <location>
        <begin position="172"/>
        <end position="199"/>
    </location>
</feature>
<evidence type="ECO:0000256" key="10">
    <source>
        <dbReference type="ARBA" id="ARBA00023136"/>
    </source>
</evidence>
<evidence type="ECO:0000256" key="14">
    <source>
        <dbReference type="ARBA" id="ARBA00047567"/>
    </source>
</evidence>
<evidence type="ECO:0000256" key="23">
    <source>
        <dbReference type="ARBA" id="ARBA00048597"/>
    </source>
</evidence>
<evidence type="ECO:0000313" key="33">
    <source>
        <dbReference type="EMBL" id="KAK9404530.1"/>
    </source>
</evidence>
<comment type="catalytic activity">
    <reaction evidence="29">
        <text>N-(5Z,8Z,11Z,14Z-eicosatetraenoyl)-L-serine + H2O = (5Z,8Z,11Z,14Z)-eicosatetraenoate + L-serine</text>
        <dbReference type="Rhea" id="RHEA:64116"/>
        <dbReference type="ChEBI" id="CHEBI:15377"/>
        <dbReference type="ChEBI" id="CHEBI:32395"/>
        <dbReference type="ChEBI" id="CHEBI:33384"/>
        <dbReference type="ChEBI" id="CHEBI:149697"/>
    </reaction>
    <physiologicalReaction direction="left-to-right" evidence="29">
        <dbReference type="Rhea" id="RHEA:64117"/>
    </physiologicalReaction>
    <physiologicalReaction direction="right-to-left" evidence="29">
        <dbReference type="Rhea" id="RHEA:64118"/>
    </physiologicalReaction>
</comment>
<feature type="domain" description="STAS" evidence="32">
    <location>
        <begin position="455"/>
        <end position="687"/>
    </location>
</feature>
<comment type="catalytic activity">
    <reaction evidence="20">
        <text>N-(9Z-octadecenoyl)-L-asparagine + H2O = L-asparagine + (9Z)-octadecenoate</text>
        <dbReference type="Rhea" id="RHEA:64136"/>
        <dbReference type="ChEBI" id="CHEBI:15377"/>
        <dbReference type="ChEBI" id="CHEBI:30823"/>
        <dbReference type="ChEBI" id="CHEBI:58048"/>
        <dbReference type="ChEBI" id="CHEBI:149730"/>
    </reaction>
    <physiologicalReaction direction="left-to-right" evidence="20">
        <dbReference type="Rhea" id="RHEA:64137"/>
    </physiologicalReaction>
</comment>
<dbReference type="SUPFAM" id="SSF55031">
    <property type="entry name" value="Bacterial exopeptidase dimerisation domain"/>
    <property type="match status" value="1"/>
</dbReference>
<evidence type="ECO:0000256" key="24">
    <source>
        <dbReference type="ARBA" id="ARBA00048729"/>
    </source>
</evidence>
<dbReference type="InterPro" id="IPR036513">
    <property type="entry name" value="STAS_dom_sf"/>
</dbReference>
<comment type="caution">
    <text evidence="33">The sequence shown here is derived from an EMBL/GenBank/DDBJ whole genome shotgun (WGS) entry which is preliminary data.</text>
</comment>
<comment type="catalytic activity">
    <reaction evidence="15">
        <text>N-octadecanoyl-L-phenylalanine + H2O = octadecanoate + L-phenylalanine</text>
        <dbReference type="Rhea" id="RHEA:64128"/>
        <dbReference type="ChEBI" id="CHEBI:15377"/>
        <dbReference type="ChEBI" id="CHEBI:25629"/>
        <dbReference type="ChEBI" id="CHEBI:58095"/>
        <dbReference type="ChEBI" id="CHEBI:149700"/>
    </reaction>
    <physiologicalReaction direction="left-to-right" evidence="15">
        <dbReference type="Rhea" id="RHEA:64129"/>
    </physiologicalReaction>
</comment>
<gene>
    <name evidence="33" type="ORF">NXF25_009357</name>
</gene>
<keyword evidence="7" id="KW-0378">Hydrolase</keyword>
<dbReference type="InterPro" id="IPR002645">
    <property type="entry name" value="STAS_dom"/>
</dbReference>
<reference evidence="33 34" key="1">
    <citation type="journal article" date="2024" name="Proc. Natl. Acad. Sci. U.S.A.">
        <title>The genetic regulatory architecture and epigenomic basis for age-related changes in rattlesnake venom.</title>
        <authorList>
            <person name="Hogan M.P."/>
            <person name="Holding M.L."/>
            <person name="Nystrom G.S."/>
            <person name="Colston T.J."/>
            <person name="Bartlett D.A."/>
            <person name="Mason A.J."/>
            <person name="Ellsworth S.A."/>
            <person name="Rautsaw R.M."/>
            <person name="Lawrence K.C."/>
            <person name="Strickland J.L."/>
            <person name="He B."/>
            <person name="Fraser P."/>
            <person name="Margres M.J."/>
            <person name="Gilbert D.M."/>
            <person name="Gibbs H.L."/>
            <person name="Parkinson C.L."/>
            <person name="Rokyta D.R."/>
        </authorList>
    </citation>
    <scope>NUCLEOTIDE SEQUENCE [LARGE SCALE GENOMIC DNA]</scope>
    <source>
        <strain evidence="33">DRR0105</strain>
    </source>
</reference>
<evidence type="ECO:0000256" key="11">
    <source>
        <dbReference type="ARBA" id="ARBA00034698"/>
    </source>
</evidence>
<comment type="pathway">
    <text evidence="11">Amino-acid metabolism.</text>
</comment>
<evidence type="ECO:0000256" key="17">
    <source>
        <dbReference type="ARBA" id="ARBA00047874"/>
    </source>
</evidence>
<comment type="catalytic activity">
    <reaction evidence="19">
        <text>N-(9Z-octadecenoyl)-L-methionine + H2O = (9Z)-octadecenoate + L-methionine</text>
        <dbReference type="Rhea" id="RHEA:64144"/>
        <dbReference type="ChEBI" id="CHEBI:15377"/>
        <dbReference type="ChEBI" id="CHEBI:30823"/>
        <dbReference type="ChEBI" id="CHEBI:57844"/>
        <dbReference type="ChEBI" id="CHEBI:149732"/>
    </reaction>
    <physiologicalReaction direction="left-to-right" evidence="19">
        <dbReference type="Rhea" id="RHEA:64145"/>
    </physiologicalReaction>
</comment>
<keyword evidence="10 31" id="KW-0472">Membrane</keyword>
<keyword evidence="34" id="KW-1185">Reference proteome</keyword>
<keyword evidence="6" id="KW-0479">Metal-binding</keyword>
<evidence type="ECO:0000256" key="21">
    <source>
        <dbReference type="ARBA" id="ARBA00048402"/>
    </source>
</evidence>
<evidence type="ECO:0000256" key="18">
    <source>
        <dbReference type="ARBA" id="ARBA00047879"/>
    </source>
</evidence>
<comment type="function">
    <text evidence="12">Secreted enzyme that regulates the endogenous N-fatty acyl amino acid (NAAs) tissue and circulating levels by functioning as a bidirectional NAA synthase/hydrolase. It condenses free fatty acids and free amino acids to generate NAAs and bidirectionally catalyzes the reverse hydrolysis reaction. Some of these NAAs stimulate oxidative metabolism via mitochondrial uncoupling, increasing energy expenditure in a UPC1-independent manner. Thereby, this secreted protein may indirectly regulate whole body energy expenditure. PM20D1 circulates in tight association with both low- and high-density (LDL and HDL,respectively) lipoprotein particles.</text>
</comment>
<dbReference type="PROSITE" id="PS50801">
    <property type="entry name" value="STAS"/>
    <property type="match status" value="1"/>
</dbReference>
<comment type="catalytic activity">
    <reaction evidence="22">
        <text>an N-acyl-L-amino acid + H2O = an L-alpha-amino acid + a carboxylate</text>
        <dbReference type="Rhea" id="RHEA:15565"/>
        <dbReference type="ChEBI" id="CHEBI:15377"/>
        <dbReference type="ChEBI" id="CHEBI:29067"/>
        <dbReference type="ChEBI" id="CHEBI:59869"/>
        <dbReference type="ChEBI" id="CHEBI:59874"/>
        <dbReference type="EC" id="3.5.1.14"/>
    </reaction>
    <physiologicalReaction direction="left-to-right" evidence="22">
        <dbReference type="Rhea" id="RHEA:15566"/>
    </physiologicalReaction>
    <physiologicalReaction direction="right-to-left" evidence="22">
        <dbReference type="Rhea" id="RHEA:15567"/>
    </physiologicalReaction>
</comment>
<dbReference type="InterPro" id="IPR011547">
    <property type="entry name" value="SLC26A/SulP_dom"/>
</dbReference>
<accession>A0AAW1BR76</accession>
<feature type="transmembrane region" description="Helical" evidence="31">
    <location>
        <begin position="334"/>
        <end position="351"/>
    </location>
</feature>
<keyword evidence="9 31" id="KW-1133">Transmembrane helix</keyword>
<evidence type="ECO:0000256" key="2">
    <source>
        <dbReference type="ARBA" id="ARBA00004872"/>
    </source>
</evidence>
<evidence type="ECO:0000256" key="27">
    <source>
        <dbReference type="ARBA" id="ARBA00048840"/>
    </source>
</evidence>
<dbReference type="PANTHER" id="PTHR45962">
    <property type="entry name" value="N-FATTY-ACYL-AMINO ACID SYNTHASE/HYDROLASE PM20D1"/>
    <property type="match status" value="1"/>
</dbReference>
<dbReference type="InterPro" id="IPR002933">
    <property type="entry name" value="Peptidase_M20"/>
</dbReference>
<dbReference type="FunFam" id="3.40.630.10:FF:000027">
    <property type="entry name" value="N-fatty-acyl-amino acid synthase/hydrolase PM20D1"/>
    <property type="match status" value="1"/>
</dbReference>
<sequence length="1245" mass="138347">MIETQPRYIINRPAYSSNYFDEEFDRKSRSYPLGEKIKNLFRCSPSRLKLILYSLFPILVWLPKYKIRDYIVPDVLGGVSAGTIQVPQGMAFALLANLPPVNGLYSSFFPLITYFLLGGIPQMVPGTFAVISIIVGNVCHELAPDSEFQYFNHTAKEIMVNNTAMEAARLEISATLACLTALIQICLGFVQFGFVAIYLSESFIRGFMTAAGLQILVSVLKYIFGLKIEAYTGPFAIVYTFIDICKNLSKTNVASLVFALISSVLLIIVKELNMKYMKKIRVPIPMEIIIVIVATVISGSFNMPEKYDMPIVGLINMGFPSATLPLVGKWKYMIGPAFSLAIVGYVINLAMGRTLGNKHGYDVDPNQAVLGALIAVNLKNSLKQLTDPYYLWKKSKLDCMVWVVSFLSAFFLGLPFGLAVGVGFSILVVVFHTQFRNGSVLGPVASTDIYKNPKVYSKVQEIEGIKIVTYCSPLYFANSEIFREKVIAKTGVDPIKVYLARKKFVKNQEKVTAAVQKTSKLKSIFRKDKTVSLQELQKDFESTSPTDTNNNQTTANGNSISYIVFNPSVKSLSPNNTSCEQRSTADHRNSNCSIIPASSIDPMSIAPPFVNFHTIILDMSGVCFVDLMGTKALGKLCTNYQRIGIKVFLANISAQVYDDICTGGVFEEGGLEPCHLFVTIHDAVLFATMNSSRATCHSVLEQKPRLPVKVPKAAGPRRRKMATFGARLRGVLCWAGLGLCGIVLLLLVAMLLRVYGTRPSSPAIGLREEQQQERQRRVEAAFSSRELEELKEVLQGAVRIQTVSFSPDNQNITALEEFEPYIYKAFPAVFSTSFIQHEIIGDYSHLFTIQGSNPQLQPYMLLAHIDVVPAYPDGWDVSDPFSAEERDGFIYGRGTLDNKNSVMGILHALEFLLRRNYRPQRSFYIGLGHDEEVGGKKGAMKIVAELESRGVQLSFVLDEGSFIFDGVIPKIEKPVAVIGITEKGALDVNLSVTSQVGHSSAPPKRTSIGILSEALYKLETQPMPNLFGHGPEIMMFEQLVPVFGFPLNIIMANLWLFGPLVGWFLEQTPGTNALVRTTTAITMFHAGIKSNVIPPKADATVNFRVHSSQTIEEVLEILDKTINDKRVKIEVMDTFDPPPVSPWDDQTFAVRVFRQTTLDVFPDVASVAPGICVGNTDSRHYSSLTKAIYRFNPVTFKADDLPRFHGLNERISMEVYAKQVEFFFQLIQNCDLNQPTEPHANFHEL</sequence>
<dbReference type="GO" id="GO:0043604">
    <property type="term" value="P:amide biosynthetic process"/>
    <property type="evidence" value="ECO:0007669"/>
    <property type="project" value="TreeGrafter"/>
</dbReference>
<feature type="transmembrane region" description="Helical" evidence="31">
    <location>
        <begin position="728"/>
        <end position="752"/>
    </location>
</feature>
<evidence type="ECO:0000256" key="16">
    <source>
        <dbReference type="ARBA" id="ARBA00047866"/>
    </source>
</evidence>
<dbReference type="GO" id="GO:0006508">
    <property type="term" value="P:proteolysis"/>
    <property type="evidence" value="ECO:0007669"/>
    <property type="project" value="UniProtKB-KW"/>
</dbReference>
<comment type="catalytic activity">
    <reaction evidence="21">
        <text>N-(5Z,8Z,11Z,14Z)-eicosatetraenoyl-glycine + H2O = (5Z,8Z,11Z,14Z)-eicosatetraenoate + glycine</text>
        <dbReference type="Rhea" id="RHEA:64108"/>
        <dbReference type="ChEBI" id="CHEBI:15377"/>
        <dbReference type="ChEBI" id="CHEBI:32395"/>
        <dbReference type="ChEBI" id="CHEBI:57305"/>
        <dbReference type="ChEBI" id="CHEBI:59002"/>
    </reaction>
    <physiologicalReaction direction="left-to-right" evidence="21">
        <dbReference type="Rhea" id="RHEA:64109"/>
    </physiologicalReaction>
    <physiologicalReaction direction="right-to-left" evidence="21">
        <dbReference type="Rhea" id="RHEA:64110"/>
    </physiologicalReaction>
</comment>
<comment type="catalytic activity">
    <reaction evidence="16">
        <text>N-(9Z-octadecenoyl)-L-tyrosine + H2O = L-tyrosine + (9Z)-octadecenoate</text>
        <dbReference type="Rhea" id="RHEA:64184"/>
        <dbReference type="ChEBI" id="CHEBI:15377"/>
        <dbReference type="ChEBI" id="CHEBI:30823"/>
        <dbReference type="ChEBI" id="CHEBI:58315"/>
        <dbReference type="ChEBI" id="CHEBI:149734"/>
    </reaction>
    <physiologicalReaction direction="left-to-right" evidence="16">
        <dbReference type="Rhea" id="RHEA:64185"/>
    </physiologicalReaction>
</comment>
<comment type="similarity">
    <text evidence="3">Belongs to the peptidase M20A family.</text>
</comment>
<comment type="catalytic activity">
    <reaction evidence="27">
        <text>an N-acyl-aromatic L-alpha-amino acid + H2O = an aromatic L-alpha-amino acid + a carboxylate</text>
        <dbReference type="Rhea" id="RHEA:54184"/>
        <dbReference type="ChEBI" id="CHEBI:15377"/>
        <dbReference type="ChEBI" id="CHEBI:29067"/>
        <dbReference type="ChEBI" id="CHEBI:84824"/>
        <dbReference type="ChEBI" id="CHEBI:138093"/>
        <dbReference type="EC" id="3.5.1.114"/>
    </reaction>
    <physiologicalReaction direction="left-to-right" evidence="27">
        <dbReference type="Rhea" id="RHEA:54185"/>
    </physiologicalReaction>
    <physiologicalReaction direction="right-to-left" evidence="27">
        <dbReference type="Rhea" id="RHEA:54186"/>
    </physiologicalReaction>
</comment>
<comment type="catalytic activity">
    <reaction evidence="25">
        <text>N-(9Z-octadecenoyl)-L-tryptophan + H2O = L-tryptophan + (9Z)-octadecenoate</text>
        <dbReference type="Rhea" id="RHEA:64176"/>
        <dbReference type="ChEBI" id="CHEBI:15377"/>
        <dbReference type="ChEBI" id="CHEBI:30823"/>
        <dbReference type="ChEBI" id="CHEBI:57912"/>
        <dbReference type="ChEBI" id="CHEBI:149733"/>
    </reaction>
    <physiologicalReaction direction="left-to-right" evidence="25">
        <dbReference type="Rhea" id="RHEA:64177"/>
    </physiologicalReaction>
</comment>
<evidence type="ECO:0000256" key="19">
    <source>
        <dbReference type="ARBA" id="ARBA00048145"/>
    </source>
</evidence>
<dbReference type="Gene3D" id="1.10.150.900">
    <property type="match status" value="1"/>
</dbReference>
<dbReference type="CDD" id="cd07042">
    <property type="entry name" value="STAS_SulP_like_sulfate_transporter"/>
    <property type="match status" value="1"/>
</dbReference>
<keyword evidence="4" id="KW-0645">Protease</keyword>
<dbReference type="Gene3D" id="3.30.750.24">
    <property type="entry name" value="STAS domain"/>
    <property type="match status" value="1"/>
</dbReference>
<comment type="catalytic activity">
    <reaction evidence="30">
        <text>N-(9Z-octadecenoyl)-L-lysine + H2O = L-lysine + (9Z)-octadecenoate</text>
        <dbReference type="Rhea" id="RHEA:64192"/>
        <dbReference type="ChEBI" id="CHEBI:15377"/>
        <dbReference type="ChEBI" id="CHEBI:30823"/>
        <dbReference type="ChEBI" id="CHEBI:32551"/>
        <dbReference type="ChEBI" id="CHEBI:149731"/>
    </reaction>
    <physiologicalReaction direction="left-to-right" evidence="30">
        <dbReference type="Rhea" id="RHEA:64193"/>
    </physiologicalReaction>
</comment>
<dbReference type="Pfam" id="PF00916">
    <property type="entry name" value="Sulfate_transp"/>
    <property type="match status" value="1"/>
</dbReference>
<evidence type="ECO:0000256" key="28">
    <source>
        <dbReference type="ARBA" id="ARBA00048879"/>
    </source>
</evidence>
<dbReference type="GO" id="GO:0008233">
    <property type="term" value="F:peptidase activity"/>
    <property type="evidence" value="ECO:0007669"/>
    <property type="project" value="UniProtKB-KW"/>
</dbReference>
<evidence type="ECO:0000256" key="7">
    <source>
        <dbReference type="ARBA" id="ARBA00022801"/>
    </source>
</evidence>
<dbReference type="GO" id="GO:0043605">
    <property type="term" value="P:amide catabolic process"/>
    <property type="evidence" value="ECO:0007669"/>
    <property type="project" value="UniProtKB-ARBA"/>
</dbReference>
<dbReference type="InterPro" id="IPR036264">
    <property type="entry name" value="Bact_exopeptidase_dim_dom"/>
</dbReference>
<organism evidence="33 34">
    <name type="scientific">Crotalus adamanteus</name>
    <name type="common">Eastern diamondback rattlesnake</name>
    <dbReference type="NCBI Taxonomy" id="8729"/>
    <lineage>
        <taxon>Eukaryota</taxon>
        <taxon>Metazoa</taxon>
        <taxon>Chordata</taxon>
        <taxon>Craniata</taxon>
        <taxon>Vertebrata</taxon>
        <taxon>Euteleostomi</taxon>
        <taxon>Lepidosauria</taxon>
        <taxon>Squamata</taxon>
        <taxon>Bifurcata</taxon>
        <taxon>Unidentata</taxon>
        <taxon>Episquamata</taxon>
        <taxon>Toxicofera</taxon>
        <taxon>Serpentes</taxon>
        <taxon>Colubroidea</taxon>
        <taxon>Viperidae</taxon>
        <taxon>Crotalinae</taxon>
        <taxon>Crotalus</taxon>
    </lineage>
</organism>
<evidence type="ECO:0000256" key="6">
    <source>
        <dbReference type="ARBA" id="ARBA00022723"/>
    </source>
</evidence>
<evidence type="ECO:0000256" key="15">
    <source>
        <dbReference type="ARBA" id="ARBA00047723"/>
    </source>
</evidence>
<keyword evidence="5 31" id="KW-0812">Transmembrane</keyword>
<evidence type="ECO:0000259" key="32">
    <source>
        <dbReference type="PROSITE" id="PS50801"/>
    </source>
</evidence>
<dbReference type="GO" id="GO:0004046">
    <property type="term" value="F:aminoacylase activity"/>
    <property type="evidence" value="ECO:0007669"/>
    <property type="project" value="UniProtKB-EC"/>
</dbReference>
<evidence type="ECO:0000256" key="22">
    <source>
        <dbReference type="ARBA" id="ARBA00048579"/>
    </source>
</evidence>
<dbReference type="SUPFAM" id="SSF53187">
    <property type="entry name" value="Zn-dependent exopeptidases"/>
    <property type="match status" value="1"/>
</dbReference>
<comment type="catalytic activity">
    <reaction evidence="17">
        <text>(5Z,8Z,11Z,14Z)-eicosatetraenoate + L-phenylalanine = N-(5Z,8Z,11Z,14Z-eicosatetraenoyl)-L-phenylalanine + H2O</text>
        <dbReference type="Rhea" id="RHEA:51312"/>
        <dbReference type="ChEBI" id="CHEBI:15377"/>
        <dbReference type="ChEBI" id="CHEBI:32395"/>
        <dbReference type="ChEBI" id="CHEBI:58095"/>
        <dbReference type="ChEBI" id="CHEBI:134022"/>
    </reaction>
    <physiologicalReaction direction="left-to-right" evidence="17">
        <dbReference type="Rhea" id="RHEA:51313"/>
    </physiologicalReaction>
    <physiologicalReaction direction="right-to-left" evidence="17">
        <dbReference type="Rhea" id="RHEA:51314"/>
    </physiologicalReaction>
</comment>
<comment type="catalytic activity">
    <reaction evidence="26">
        <text>N-(9Z-octadecenoyl)-L-leucine + H2O = L-leucine + (9Z)-octadecenoate</text>
        <dbReference type="Rhea" id="RHEA:51360"/>
        <dbReference type="ChEBI" id="CHEBI:15377"/>
        <dbReference type="ChEBI" id="CHEBI:30823"/>
        <dbReference type="ChEBI" id="CHEBI:57427"/>
        <dbReference type="ChEBI" id="CHEBI:134035"/>
    </reaction>
    <physiologicalReaction direction="left-to-right" evidence="26">
        <dbReference type="Rhea" id="RHEA:51361"/>
    </physiologicalReaction>
    <physiologicalReaction direction="right-to-left" evidence="26">
        <dbReference type="Rhea" id="RHEA:51362"/>
    </physiologicalReaction>
</comment>
<feature type="transmembrane region" description="Helical" evidence="31">
    <location>
        <begin position="284"/>
        <end position="303"/>
    </location>
</feature>
<dbReference type="AlphaFoldDB" id="A0AAW1BR76"/>